<reference evidence="1 2" key="1">
    <citation type="submission" date="2020-02" db="EMBL/GenBank/DDBJ databases">
        <title>complete genome sequence of Rhodobacteraceae bacterium.</title>
        <authorList>
            <person name="Park J."/>
            <person name="Kim Y.-S."/>
            <person name="Kim K.-H."/>
        </authorList>
    </citation>
    <scope>NUCLEOTIDE SEQUENCE [LARGE SCALE GENOMIC DNA]</scope>
    <source>
        <strain evidence="1 2">RR4-56</strain>
    </source>
</reference>
<accession>A0A7M3T5V7</accession>
<protein>
    <submittedName>
        <fullName evidence="1">Uncharacterized protein</fullName>
    </submittedName>
</protein>
<dbReference type="RefSeq" id="WP_165102220.1">
    <property type="nucleotide sequence ID" value="NZ_CP049056.1"/>
</dbReference>
<keyword evidence="2" id="KW-1185">Reference proteome</keyword>
<sequence>MISLAAEFGIPPERSALRSGFLGWQCRVRQMMMREGGGRPSDAVMPEVTLDGEDAPLGRIITVLSKAPAWSVTPELTHIAKKTNDPMKWREEALTFFSATYFQRPHEFSDILTASFAPGSEGAARLRAAPGVTLSFDAYGQRYDLSCKVWKLARRNPLRAATIAHNRLFNPALHPDADILGFEPDWEKSTADPAPA</sequence>
<dbReference type="AlphaFoldDB" id="A0A7M3T5V7"/>
<dbReference type="EMBL" id="CP049056">
    <property type="protein sequence ID" value="QIE57388.1"/>
    <property type="molecule type" value="Genomic_DNA"/>
</dbReference>
<proteinExistence type="predicted"/>
<dbReference type="KEGG" id="hdh:G5B40_19230"/>
<dbReference type="Proteomes" id="UP000503336">
    <property type="component" value="Chromosome"/>
</dbReference>
<organism evidence="1 2">
    <name type="scientific">Pikeienuella piscinae</name>
    <dbReference type="NCBI Taxonomy" id="2748098"/>
    <lineage>
        <taxon>Bacteria</taxon>
        <taxon>Pseudomonadati</taxon>
        <taxon>Pseudomonadota</taxon>
        <taxon>Alphaproteobacteria</taxon>
        <taxon>Rhodobacterales</taxon>
        <taxon>Paracoccaceae</taxon>
        <taxon>Pikeienuella</taxon>
    </lineage>
</organism>
<evidence type="ECO:0000313" key="1">
    <source>
        <dbReference type="EMBL" id="QIE57388.1"/>
    </source>
</evidence>
<gene>
    <name evidence="1" type="ORF">G5B40_19230</name>
</gene>
<name>A0A7M3T5V7_9RHOB</name>
<evidence type="ECO:0000313" key="2">
    <source>
        <dbReference type="Proteomes" id="UP000503336"/>
    </source>
</evidence>